<evidence type="ECO:0000259" key="2">
    <source>
        <dbReference type="Pfam" id="PF08241"/>
    </source>
</evidence>
<keyword evidence="4" id="KW-1185">Reference proteome</keyword>
<keyword evidence="3" id="KW-0808">Transferase</keyword>
<comment type="caution">
    <text evidence="3">The sequence shown here is derived from an EMBL/GenBank/DDBJ whole genome shotgun (WGS) entry which is preliminary data.</text>
</comment>
<protein>
    <submittedName>
        <fullName evidence="3">Class I SAM-dependent methyltransferase</fullName>
    </submittedName>
</protein>
<feature type="domain" description="Methyltransferase type 11" evidence="2">
    <location>
        <begin position="63"/>
        <end position="156"/>
    </location>
</feature>
<evidence type="ECO:0000313" key="4">
    <source>
        <dbReference type="Proteomes" id="UP001166585"/>
    </source>
</evidence>
<dbReference type="RefSeq" id="WP_213756242.1">
    <property type="nucleotide sequence ID" value="NZ_JAHCQH010000018.1"/>
</dbReference>
<reference evidence="3" key="1">
    <citation type="submission" date="2021-05" db="EMBL/GenBank/DDBJ databases">
        <authorList>
            <person name="Sun Q."/>
            <person name="Inoue M."/>
        </authorList>
    </citation>
    <scope>NUCLEOTIDE SEQUENCE</scope>
    <source>
        <strain evidence="3">VKM B-3255</strain>
    </source>
</reference>
<dbReference type="SUPFAM" id="SSF53335">
    <property type="entry name" value="S-adenosyl-L-methionine-dependent methyltransferases"/>
    <property type="match status" value="1"/>
</dbReference>
<proteinExistence type="predicted"/>
<dbReference type="EMBL" id="JAHCQH010000018">
    <property type="protein sequence ID" value="MBS9478335.1"/>
    <property type="molecule type" value="Genomic_DNA"/>
</dbReference>
<dbReference type="Gene3D" id="3.40.50.150">
    <property type="entry name" value="Vaccinia Virus protein VP39"/>
    <property type="match status" value="1"/>
</dbReference>
<evidence type="ECO:0000256" key="1">
    <source>
        <dbReference type="SAM" id="MobiDB-lite"/>
    </source>
</evidence>
<accession>A0ABS5R9J9</accession>
<dbReference type="GO" id="GO:0032259">
    <property type="term" value="P:methylation"/>
    <property type="evidence" value="ECO:0007669"/>
    <property type="project" value="UniProtKB-KW"/>
</dbReference>
<dbReference type="Pfam" id="PF08241">
    <property type="entry name" value="Methyltransf_11"/>
    <property type="match status" value="1"/>
</dbReference>
<name>A0ABS5R9J9_9HYPH</name>
<dbReference type="InterPro" id="IPR013216">
    <property type="entry name" value="Methyltransf_11"/>
</dbReference>
<evidence type="ECO:0000313" key="3">
    <source>
        <dbReference type="EMBL" id="MBS9478335.1"/>
    </source>
</evidence>
<feature type="region of interest" description="Disordered" evidence="1">
    <location>
        <begin position="298"/>
        <end position="323"/>
    </location>
</feature>
<dbReference type="InterPro" id="IPR029063">
    <property type="entry name" value="SAM-dependent_MTases_sf"/>
</dbReference>
<dbReference type="PANTHER" id="PTHR43464:SF92">
    <property type="entry name" value="SLR1071 PROTEIN"/>
    <property type="match status" value="1"/>
</dbReference>
<sequence>MMSFRDFSLTPPEHLFLPRTNADNLEEFTGERFIPGYADGSVELEHIHRYLFALQFITGSRVLDIACGEGYGSSMLSTLADHVTGVDIDAQCIDRAKARYSSEKVHFSAGSATQMPVGDAQFDVVVSFETIEHLEDQEAFWSEIRRVLKPDGLLILSSPNRGPYRKGESPNIFHVKELTRDELIAATADRFKYYHIYNQHVAFGSQILPDGESNGYWNAVLDRETAEIDVRAEASIAFPYAIVVASDREIQAASPSLYQGHYPAGAMAALIGGIKERDGVIRELREAIENNNDLARLGTQNAENSPGGPSKTATTNLPHERASSEQLREIIAEKELVISAMRDLIRSLGG</sequence>
<dbReference type="CDD" id="cd02440">
    <property type="entry name" value="AdoMet_MTases"/>
    <property type="match status" value="1"/>
</dbReference>
<dbReference type="Proteomes" id="UP001166585">
    <property type="component" value="Unassembled WGS sequence"/>
</dbReference>
<keyword evidence="3" id="KW-0489">Methyltransferase</keyword>
<dbReference type="GO" id="GO:0008168">
    <property type="term" value="F:methyltransferase activity"/>
    <property type="evidence" value="ECO:0007669"/>
    <property type="project" value="UniProtKB-KW"/>
</dbReference>
<gene>
    <name evidence="3" type="ORF">KIP89_14565</name>
</gene>
<organism evidence="3 4">
    <name type="scientific">Ancylobacter radicis</name>
    <dbReference type="NCBI Taxonomy" id="2836179"/>
    <lineage>
        <taxon>Bacteria</taxon>
        <taxon>Pseudomonadati</taxon>
        <taxon>Pseudomonadota</taxon>
        <taxon>Alphaproteobacteria</taxon>
        <taxon>Hyphomicrobiales</taxon>
        <taxon>Xanthobacteraceae</taxon>
        <taxon>Ancylobacter</taxon>
    </lineage>
</organism>
<dbReference type="PANTHER" id="PTHR43464">
    <property type="entry name" value="METHYLTRANSFERASE"/>
    <property type="match status" value="1"/>
</dbReference>